<comment type="caution">
    <text evidence="6">The sequence shown here is derived from an EMBL/GenBank/DDBJ whole genome shotgun (WGS) entry which is preliminary data.</text>
</comment>
<evidence type="ECO:0000256" key="4">
    <source>
        <dbReference type="ARBA" id="ARBA00023163"/>
    </source>
</evidence>
<dbReference type="SUPFAM" id="SSF51215">
    <property type="entry name" value="Regulatory protein AraC"/>
    <property type="match status" value="1"/>
</dbReference>
<dbReference type="InterPro" id="IPR009057">
    <property type="entry name" value="Homeodomain-like_sf"/>
</dbReference>
<reference evidence="6" key="2">
    <citation type="journal article" date="2021" name="PeerJ">
        <title>Extensive microbial diversity within the chicken gut microbiome revealed by metagenomics and culture.</title>
        <authorList>
            <person name="Gilroy R."/>
            <person name="Ravi A."/>
            <person name="Getino M."/>
            <person name="Pursley I."/>
            <person name="Horton D.L."/>
            <person name="Alikhan N.F."/>
            <person name="Baker D."/>
            <person name="Gharbi K."/>
            <person name="Hall N."/>
            <person name="Watson M."/>
            <person name="Adriaenssens E.M."/>
            <person name="Foster-Nyarko E."/>
            <person name="Jarju S."/>
            <person name="Secka A."/>
            <person name="Antonio M."/>
            <person name="Oren A."/>
            <person name="Chaudhuri R.R."/>
            <person name="La Ragione R."/>
            <person name="Hildebrand F."/>
            <person name="Pallen M.J."/>
        </authorList>
    </citation>
    <scope>NUCLEOTIDE SEQUENCE</scope>
    <source>
        <strain evidence="6">ChiBcec2-4451</strain>
    </source>
</reference>
<reference evidence="6" key="1">
    <citation type="submission" date="2020-10" db="EMBL/GenBank/DDBJ databases">
        <authorList>
            <person name="Gilroy R."/>
        </authorList>
    </citation>
    <scope>NUCLEOTIDE SEQUENCE</scope>
    <source>
        <strain evidence="6">ChiBcec2-4451</strain>
    </source>
</reference>
<dbReference type="InterPro" id="IPR020449">
    <property type="entry name" value="Tscrpt_reg_AraC-type_HTH"/>
</dbReference>
<dbReference type="Proteomes" id="UP000886723">
    <property type="component" value="Unassembled WGS sequence"/>
</dbReference>
<keyword evidence="3" id="KW-0010">Activator</keyword>
<dbReference type="InterPro" id="IPR050204">
    <property type="entry name" value="AraC_XylS_family_regulators"/>
</dbReference>
<dbReference type="CDD" id="cd06986">
    <property type="entry name" value="cupin_MmsR-like_N"/>
    <property type="match status" value="1"/>
</dbReference>
<dbReference type="PROSITE" id="PS00041">
    <property type="entry name" value="HTH_ARAC_FAMILY_1"/>
    <property type="match status" value="1"/>
</dbReference>
<dbReference type="Gene3D" id="2.60.120.280">
    <property type="entry name" value="Regulatory protein AraC"/>
    <property type="match status" value="1"/>
</dbReference>
<feature type="domain" description="HTH araC/xylS-type" evidence="5">
    <location>
        <begin position="165"/>
        <end position="263"/>
    </location>
</feature>
<keyword evidence="1" id="KW-0805">Transcription regulation</keyword>
<dbReference type="Gene3D" id="1.10.10.60">
    <property type="entry name" value="Homeodomain-like"/>
    <property type="match status" value="2"/>
</dbReference>
<gene>
    <name evidence="6" type="ORF">IAA63_10855</name>
</gene>
<dbReference type="GO" id="GO:0043565">
    <property type="term" value="F:sequence-specific DNA binding"/>
    <property type="evidence" value="ECO:0007669"/>
    <property type="project" value="InterPro"/>
</dbReference>
<evidence type="ECO:0000313" key="6">
    <source>
        <dbReference type="EMBL" id="HIV13622.1"/>
    </source>
</evidence>
<evidence type="ECO:0000313" key="7">
    <source>
        <dbReference type="Proteomes" id="UP000886723"/>
    </source>
</evidence>
<evidence type="ECO:0000256" key="1">
    <source>
        <dbReference type="ARBA" id="ARBA00023015"/>
    </source>
</evidence>
<dbReference type="PRINTS" id="PR00032">
    <property type="entry name" value="HTHARAC"/>
</dbReference>
<keyword evidence="2" id="KW-0238">DNA-binding</keyword>
<keyword evidence="4" id="KW-0804">Transcription</keyword>
<name>A0A9D1NVD6_9FIRM</name>
<dbReference type="AlphaFoldDB" id="A0A9D1NVD6"/>
<dbReference type="SMART" id="SM00342">
    <property type="entry name" value="HTH_ARAC"/>
    <property type="match status" value="1"/>
</dbReference>
<evidence type="ECO:0000256" key="2">
    <source>
        <dbReference type="ARBA" id="ARBA00023125"/>
    </source>
</evidence>
<dbReference type="Pfam" id="PF12833">
    <property type="entry name" value="HTH_18"/>
    <property type="match status" value="1"/>
</dbReference>
<dbReference type="InterPro" id="IPR037923">
    <property type="entry name" value="HTH-like"/>
</dbReference>
<evidence type="ECO:0000259" key="5">
    <source>
        <dbReference type="PROSITE" id="PS01124"/>
    </source>
</evidence>
<proteinExistence type="predicted"/>
<dbReference type="InterPro" id="IPR018060">
    <property type="entry name" value="HTH_AraC"/>
</dbReference>
<accession>A0A9D1NVD6</accession>
<organism evidence="6 7">
    <name type="scientific">Candidatus Pullilachnospira stercoravium</name>
    <dbReference type="NCBI Taxonomy" id="2840913"/>
    <lineage>
        <taxon>Bacteria</taxon>
        <taxon>Bacillati</taxon>
        <taxon>Bacillota</taxon>
        <taxon>Clostridia</taxon>
        <taxon>Lachnospirales</taxon>
        <taxon>Lachnospiraceae</taxon>
        <taxon>Lachnospiraceae incertae sedis</taxon>
        <taxon>Candidatus Pullilachnospira</taxon>
    </lineage>
</organism>
<dbReference type="EMBL" id="DVON01000229">
    <property type="protein sequence ID" value="HIV13622.1"/>
    <property type="molecule type" value="Genomic_DNA"/>
</dbReference>
<dbReference type="PANTHER" id="PTHR46796">
    <property type="entry name" value="HTH-TYPE TRANSCRIPTIONAL ACTIVATOR RHAS-RELATED"/>
    <property type="match status" value="1"/>
</dbReference>
<dbReference type="Pfam" id="PF02311">
    <property type="entry name" value="AraC_binding"/>
    <property type="match status" value="1"/>
</dbReference>
<sequence>MEKMKEELNIYYCGREQCAPDHFWGPAIRPHYLLHVILKGTGKFSCRRQTWQLGAGDAFLIHPQESHYYQADHEEPWEYVWVGFDGRAAESLLEQTALKDALVYRRSPSDPENPDCRQALLDLNEAFQGTDRNVLELTARLLLVFSRMPAVPAPSGFSREEQYYRTAVEYIRNNYSYDVKIQDIAGFVGIDRTYLYKIFMQAAGVSPKQYLLTYRVRCASTLLQTQRYTITETAYSCGFRDAAAFCTTFRQHMGMTPMQYKKRTARWLQEEESSRANSRSSQ</sequence>
<dbReference type="InterPro" id="IPR018062">
    <property type="entry name" value="HTH_AraC-typ_CS"/>
</dbReference>
<dbReference type="PROSITE" id="PS01124">
    <property type="entry name" value="HTH_ARAC_FAMILY_2"/>
    <property type="match status" value="1"/>
</dbReference>
<dbReference type="InterPro" id="IPR003313">
    <property type="entry name" value="AraC-bd"/>
</dbReference>
<evidence type="ECO:0000256" key="3">
    <source>
        <dbReference type="ARBA" id="ARBA00023159"/>
    </source>
</evidence>
<dbReference type="GO" id="GO:0003700">
    <property type="term" value="F:DNA-binding transcription factor activity"/>
    <property type="evidence" value="ECO:0007669"/>
    <property type="project" value="InterPro"/>
</dbReference>
<dbReference type="SUPFAM" id="SSF46689">
    <property type="entry name" value="Homeodomain-like"/>
    <property type="match status" value="2"/>
</dbReference>
<protein>
    <submittedName>
        <fullName evidence="6">AraC family transcriptional regulator</fullName>
    </submittedName>
</protein>